<dbReference type="InterPro" id="IPR053137">
    <property type="entry name" value="NLR-like"/>
</dbReference>
<dbReference type="InterPro" id="IPR011990">
    <property type="entry name" value="TPR-like_helical_dom_sf"/>
</dbReference>
<dbReference type="InterPro" id="IPR019734">
    <property type="entry name" value="TPR_rpt"/>
</dbReference>
<dbReference type="PANTHER" id="PTHR46082">
    <property type="entry name" value="ATP/GTP-BINDING PROTEIN-RELATED"/>
    <property type="match status" value="1"/>
</dbReference>
<dbReference type="PANTHER" id="PTHR46082:SF6">
    <property type="entry name" value="AAA+ ATPASE DOMAIN-CONTAINING PROTEIN-RELATED"/>
    <property type="match status" value="1"/>
</dbReference>
<sequence>NIHWLVPRSVNSFFTGRTETLNRLQQELCPAGKCREVKQRRFVIVGMGGSGKSEVCLKFAEENRQRFWGVFWIDVSSKENALSSFVEVTKLCNIPDQSLNGAKQWLANTQHNWLLILDNGDRPELDYSNYFPSGNRGAILITTRLRECLTHQTVGYAEFEKLDFDDAVELLLKASGIGHDVWNVHKDSARRVVTILGQHALAITQAGAYIRNKYCTLGDYLEMFHGQRQRLLEYRPIQAKSTYGDVYATFEVSATTLGSSPLLEATHALNLLRVLAFFHFEGIPESAFTRAWKYAISIQESSSTNRAIPNEIALPERLVDQDIISLRQGCNLLASLSIITINQTNRTISMHPLAHAWAKDRMDQRTKDGAWASAAAILSLATEESTEFQNFFQSLQSHVEVCLDLCPDSCFEVYPIIQVCQMLYCMSWVVYGMHNDRKVEQITRAVIAKTRDILAPNSESMVQLRRVLGMCLVDIGNTDEAIRILEEIVEICQATSSPEHPNRLSSQSELARAYAGIGQHKKAVEILEEVVRIRRTVLSLEHPDCLDSQHALACAYIGIGQHEKAVEILEEVVRIRQTVLSPEHPGRLSSQHALACAYIGIGQHEKAVEILEEVVRIRQTVLSPKHPNCLGSQHELACAYAGLGQHKNAVEILEEVVRIEQTVLSPEHPNRLSSQCTLACAYTGIGQHKKAVGILEEVVRIRQTVLSPKHPKCLGSQHELACAYIGIGQHEKAVEILEEVVRIGRTVLSPEHPDRLASESWLEYCLTALRDDDCGISEE</sequence>
<evidence type="ECO:0000313" key="3">
    <source>
        <dbReference type="Proteomes" id="UP000250140"/>
    </source>
</evidence>
<dbReference type="Pfam" id="PF00931">
    <property type="entry name" value="NB-ARC"/>
    <property type="match status" value="1"/>
</dbReference>
<dbReference type="OrthoDB" id="1658288at2759"/>
<dbReference type="Pfam" id="PF13374">
    <property type="entry name" value="TPR_10"/>
    <property type="match status" value="1"/>
</dbReference>
<dbReference type="EMBL" id="KV750729">
    <property type="protein sequence ID" value="OCL03456.1"/>
    <property type="molecule type" value="Genomic_DNA"/>
</dbReference>
<name>A0A8E2ERG6_9PEZI</name>
<keyword evidence="3" id="KW-1185">Reference proteome</keyword>
<evidence type="ECO:0000259" key="1">
    <source>
        <dbReference type="Pfam" id="PF00931"/>
    </source>
</evidence>
<reference evidence="2 3" key="1">
    <citation type="journal article" date="2016" name="Nat. Commun.">
        <title>Ectomycorrhizal ecology is imprinted in the genome of the dominant symbiotic fungus Cenococcum geophilum.</title>
        <authorList>
            <consortium name="DOE Joint Genome Institute"/>
            <person name="Peter M."/>
            <person name="Kohler A."/>
            <person name="Ohm R.A."/>
            <person name="Kuo A."/>
            <person name="Krutzmann J."/>
            <person name="Morin E."/>
            <person name="Arend M."/>
            <person name="Barry K.W."/>
            <person name="Binder M."/>
            <person name="Choi C."/>
            <person name="Clum A."/>
            <person name="Copeland A."/>
            <person name="Grisel N."/>
            <person name="Haridas S."/>
            <person name="Kipfer T."/>
            <person name="LaButti K."/>
            <person name="Lindquist E."/>
            <person name="Lipzen A."/>
            <person name="Maire R."/>
            <person name="Meier B."/>
            <person name="Mihaltcheva S."/>
            <person name="Molinier V."/>
            <person name="Murat C."/>
            <person name="Poggeler S."/>
            <person name="Quandt C.A."/>
            <person name="Sperisen C."/>
            <person name="Tritt A."/>
            <person name="Tisserant E."/>
            <person name="Crous P.W."/>
            <person name="Henrissat B."/>
            <person name="Nehls U."/>
            <person name="Egli S."/>
            <person name="Spatafora J.W."/>
            <person name="Grigoriev I.V."/>
            <person name="Martin F.M."/>
        </authorList>
    </citation>
    <scope>NUCLEOTIDE SEQUENCE [LARGE SCALE GENOMIC DNA]</scope>
    <source>
        <strain evidence="2 3">CBS 207.34</strain>
    </source>
</reference>
<dbReference type="Gene3D" id="3.40.50.300">
    <property type="entry name" value="P-loop containing nucleotide triphosphate hydrolases"/>
    <property type="match status" value="1"/>
</dbReference>
<gene>
    <name evidence="2" type="ORF">AOQ84DRAFT_419128</name>
</gene>
<dbReference type="AlphaFoldDB" id="A0A8E2ERG6"/>
<dbReference type="Proteomes" id="UP000250140">
    <property type="component" value="Unassembled WGS sequence"/>
</dbReference>
<dbReference type="NCBIfam" id="NF040586">
    <property type="entry name" value="FxSxx_TPR"/>
    <property type="match status" value="1"/>
</dbReference>
<dbReference type="InterPro" id="IPR002182">
    <property type="entry name" value="NB-ARC"/>
</dbReference>
<organism evidence="2 3">
    <name type="scientific">Glonium stellatum</name>
    <dbReference type="NCBI Taxonomy" id="574774"/>
    <lineage>
        <taxon>Eukaryota</taxon>
        <taxon>Fungi</taxon>
        <taxon>Dikarya</taxon>
        <taxon>Ascomycota</taxon>
        <taxon>Pezizomycotina</taxon>
        <taxon>Dothideomycetes</taxon>
        <taxon>Pleosporomycetidae</taxon>
        <taxon>Gloniales</taxon>
        <taxon>Gloniaceae</taxon>
        <taxon>Glonium</taxon>
    </lineage>
</organism>
<evidence type="ECO:0000313" key="2">
    <source>
        <dbReference type="EMBL" id="OCL03456.1"/>
    </source>
</evidence>
<protein>
    <submittedName>
        <fullName evidence="2">TPR-like protein</fullName>
    </submittedName>
</protein>
<feature type="non-terminal residue" evidence="2">
    <location>
        <position position="1"/>
    </location>
</feature>
<feature type="domain" description="NB-ARC" evidence="1">
    <location>
        <begin position="20"/>
        <end position="173"/>
    </location>
</feature>
<dbReference type="Gene3D" id="1.25.40.10">
    <property type="entry name" value="Tetratricopeptide repeat domain"/>
    <property type="match status" value="2"/>
</dbReference>
<dbReference type="Pfam" id="PF13424">
    <property type="entry name" value="TPR_12"/>
    <property type="match status" value="3"/>
</dbReference>
<dbReference type="SUPFAM" id="SSF48452">
    <property type="entry name" value="TPR-like"/>
    <property type="match status" value="2"/>
</dbReference>
<dbReference type="SUPFAM" id="SSF52540">
    <property type="entry name" value="P-loop containing nucleoside triphosphate hydrolases"/>
    <property type="match status" value="1"/>
</dbReference>
<dbReference type="GO" id="GO:0043531">
    <property type="term" value="F:ADP binding"/>
    <property type="evidence" value="ECO:0007669"/>
    <property type="project" value="InterPro"/>
</dbReference>
<dbReference type="InterPro" id="IPR027417">
    <property type="entry name" value="P-loop_NTPase"/>
</dbReference>
<proteinExistence type="predicted"/>
<accession>A0A8E2ERG6</accession>
<dbReference type="SMART" id="SM00028">
    <property type="entry name" value="TPR"/>
    <property type="match status" value="7"/>
</dbReference>